<dbReference type="PANTHER" id="PTHR28037">
    <property type="entry name" value="ALCOHOL O-ACETYLTRANSFERASE 1-RELATED"/>
    <property type="match status" value="1"/>
</dbReference>
<reference evidence="1 2" key="1">
    <citation type="submission" date="2016-10" db="EMBL/GenBank/DDBJ databases">
        <title>Genome sequence of the basidiomycete white-rot fungus Trametes pubescens.</title>
        <authorList>
            <person name="Makela M.R."/>
            <person name="Granchi Z."/>
            <person name="Peng M."/>
            <person name="De Vries R.P."/>
            <person name="Grigoriev I."/>
            <person name="Riley R."/>
            <person name="Hilden K."/>
        </authorList>
    </citation>
    <scope>NUCLEOTIDE SEQUENCE [LARGE SCALE GENOMIC DNA]</scope>
    <source>
        <strain evidence="1 2">FBCC735</strain>
    </source>
</reference>
<keyword evidence="2" id="KW-1185">Reference proteome</keyword>
<organism evidence="1 2">
    <name type="scientific">Trametes pubescens</name>
    <name type="common">White-rot fungus</name>
    <dbReference type="NCBI Taxonomy" id="154538"/>
    <lineage>
        <taxon>Eukaryota</taxon>
        <taxon>Fungi</taxon>
        <taxon>Dikarya</taxon>
        <taxon>Basidiomycota</taxon>
        <taxon>Agaricomycotina</taxon>
        <taxon>Agaricomycetes</taxon>
        <taxon>Polyporales</taxon>
        <taxon>Polyporaceae</taxon>
        <taxon>Trametes</taxon>
    </lineage>
</organism>
<dbReference type="STRING" id="154538.A0A1M2VF52"/>
<comment type="caution">
    <text evidence="1">The sequence shown here is derived from an EMBL/GenBank/DDBJ whole genome shotgun (WGS) entry which is preliminary data.</text>
</comment>
<evidence type="ECO:0000313" key="2">
    <source>
        <dbReference type="Proteomes" id="UP000184267"/>
    </source>
</evidence>
<evidence type="ECO:0000313" key="1">
    <source>
        <dbReference type="EMBL" id="OJT06210.1"/>
    </source>
</evidence>
<dbReference type="InterPro" id="IPR052058">
    <property type="entry name" value="Alcohol_O-acetyltransferase"/>
</dbReference>
<gene>
    <name evidence="1" type="ORF">TRAPUB_2941</name>
</gene>
<protein>
    <recommendedName>
        <fullName evidence="3">Diacylglycerol O-acyltransferase</fullName>
    </recommendedName>
</protein>
<name>A0A1M2VF52_TRAPU</name>
<accession>A0A1M2VF52</accession>
<dbReference type="Proteomes" id="UP000184267">
    <property type="component" value="Unassembled WGS sequence"/>
</dbReference>
<dbReference type="OMA" id="LATQRWH"/>
<dbReference type="OrthoDB" id="3264185at2759"/>
<sequence>MTRVFVFARADKPGTYEVLFQAAHAISDGISGATLARTFFDVLSSPPIQAPALEKRLAMAVPSNVLNPSLKMSLARQRWRRAIGKVTFFNMRKRLAGGHTLPRTITEETYRTPATTARVFVRINPASTRTILASCKKHKVTFGAAIPVIAQMALTRLLHRRYLRGDIPLEEWEHRRRQPMHLGGHVNLRPYLDEAWQRAGGVGEMLLMIDHYDVALPFMPAPFGARRDAGVPREDDGAPPYAALLSRARFLHRAQLSKQELTRAVKHPLLLEIAHARQPLWLARQRKIVTHWQAAAKGEPLPAFPELDAASSEYSVSVNLTSIGDSSPILPSTYPLPPTHPLCIRAVHALHSLAYGTMGEAATATRSTPPPPTIAAPTTDAPPTAFRMVNYDIYLHARPAGLLVGSATIGGHITILLTYDANVYRSEDAEEYLNECRLATLYYFGTDESSAILVKL</sequence>
<dbReference type="PANTHER" id="PTHR28037:SF1">
    <property type="entry name" value="ALCOHOL O-ACETYLTRANSFERASE 1-RELATED"/>
    <property type="match status" value="1"/>
</dbReference>
<evidence type="ECO:0008006" key="3">
    <source>
        <dbReference type="Google" id="ProtNLM"/>
    </source>
</evidence>
<dbReference type="EMBL" id="MNAD01001339">
    <property type="protein sequence ID" value="OJT06210.1"/>
    <property type="molecule type" value="Genomic_DNA"/>
</dbReference>
<proteinExistence type="predicted"/>
<dbReference type="AlphaFoldDB" id="A0A1M2VF52"/>